<evidence type="ECO:0000256" key="1">
    <source>
        <dbReference type="SAM" id="MobiDB-lite"/>
    </source>
</evidence>
<accession>A0A3D4SW23</accession>
<evidence type="ECO:0000313" key="3">
    <source>
        <dbReference type="Proteomes" id="UP000261739"/>
    </source>
</evidence>
<evidence type="ECO:0000313" key="2">
    <source>
        <dbReference type="EMBL" id="HCT13498.1"/>
    </source>
</evidence>
<sequence>AKDEHLGIDVAVHDEAAYARAESDDNEAASDYADSEIGAAVGRPVS</sequence>
<proteinExistence type="predicted"/>
<dbReference type="EMBL" id="DQID01000040">
    <property type="protein sequence ID" value="HCT13498.1"/>
    <property type="molecule type" value="Genomic_DNA"/>
</dbReference>
<feature type="non-terminal residue" evidence="2">
    <location>
        <position position="1"/>
    </location>
</feature>
<protein>
    <submittedName>
        <fullName evidence="2">Ammonia channel protein</fullName>
    </submittedName>
</protein>
<organism evidence="2 3">
    <name type="scientific">Corynebacterium nuruki</name>
    <dbReference type="NCBI Taxonomy" id="1032851"/>
    <lineage>
        <taxon>Bacteria</taxon>
        <taxon>Bacillati</taxon>
        <taxon>Actinomycetota</taxon>
        <taxon>Actinomycetes</taxon>
        <taxon>Mycobacteriales</taxon>
        <taxon>Corynebacteriaceae</taxon>
        <taxon>Corynebacterium</taxon>
    </lineage>
</organism>
<gene>
    <name evidence="2" type="ORF">DIW82_01525</name>
</gene>
<feature type="region of interest" description="Disordered" evidence="1">
    <location>
        <begin position="18"/>
        <end position="46"/>
    </location>
</feature>
<dbReference type="AlphaFoldDB" id="A0A3D4SW23"/>
<reference evidence="2 3" key="1">
    <citation type="journal article" date="2018" name="Nat. Biotechnol.">
        <title>A standardized bacterial taxonomy based on genome phylogeny substantially revises the tree of life.</title>
        <authorList>
            <person name="Parks D.H."/>
            <person name="Chuvochina M."/>
            <person name="Waite D.W."/>
            <person name="Rinke C."/>
            <person name="Skarshewski A."/>
            <person name="Chaumeil P.A."/>
            <person name="Hugenholtz P."/>
        </authorList>
    </citation>
    <scope>NUCLEOTIDE SEQUENCE [LARGE SCALE GENOMIC DNA]</scope>
    <source>
        <strain evidence="2">UBA11247</strain>
    </source>
</reference>
<comment type="caution">
    <text evidence="2">The sequence shown here is derived from an EMBL/GenBank/DDBJ whole genome shotgun (WGS) entry which is preliminary data.</text>
</comment>
<dbReference type="Proteomes" id="UP000261739">
    <property type="component" value="Unassembled WGS sequence"/>
</dbReference>
<name>A0A3D4SW23_9CORY</name>